<dbReference type="InterPro" id="IPR036397">
    <property type="entry name" value="RNaseH_sf"/>
</dbReference>
<evidence type="ECO:0000313" key="5">
    <source>
        <dbReference type="EMBL" id="AUX23444.1"/>
    </source>
</evidence>
<organism evidence="5 6">
    <name type="scientific">Sorangium cellulosum</name>
    <name type="common">Polyangium cellulosum</name>
    <dbReference type="NCBI Taxonomy" id="56"/>
    <lineage>
        <taxon>Bacteria</taxon>
        <taxon>Pseudomonadati</taxon>
        <taxon>Myxococcota</taxon>
        <taxon>Polyangia</taxon>
        <taxon>Polyangiales</taxon>
        <taxon>Polyangiaceae</taxon>
        <taxon>Sorangium</taxon>
    </lineage>
</organism>
<protein>
    <submittedName>
        <fullName evidence="5">Exonuclease</fullName>
        <ecNumber evidence="5">3.1.11.3</ecNumber>
    </submittedName>
</protein>
<dbReference type="GO" id="GO:0051908">
    <property type="term" value="F:double-stranded DNA 5'-3' DNA exonuclease activity"/>
    <property type="evidence" value="ECO:0007669"/>
    <property type="project" value="UniProtKB-EC"/>
</dbReference>
<dbReference type="AlphaFoldDB" id="A0A4P2Q2F4"/>
<reference evidence="5 6" key="1">
    <citation type="submission" date="2015-09" db="EMBL/GenBank/DDBJ databases">
        <title>Sorangium comparison.</title>
        <authorList>
            <person name="Zaburannyi N."/>
            <person name="Bunk B."/>
            <person name="Overmann J."/>
            <person name="Mueller R."/>
        </authorList>
    </citation>
    <scope>NUCLEOTIDE SEQUENCE [LARGE SCALE GENOMIC DNA]</scope>
    <source>
        <strain evidence="5 6">So ceGT47</strain>
    </source>
</reference>
<dbReference type="GO" id="GO:0000175">
    <property type="term" value="F:3'-5'-RNA exonuclease activity"/>
    <property type="evidence" value="ECO:0007669"/>
    <property type="project" value="InterPro"/>
</dbReference>
<evidence type="ECO:0000259" key="4">
    <source>
        <dbReference type="SMART" id="SM00479"/>
    </source>
</evidence>
<proteinExistence type="predicted"/>
<dbReference type="InterPro" id="IPR051274">
    <property type="entry name" value="3-5_Exoribonuclease"/>
</dbReference>
<dbReference type="RefSeq" id="WP_129348616.1">
    <property type="nucleotide sequence ID" value="NZ_CP012670.1"/>
</dbReference>
<dbReference type="PANTHER" id="PTHR23044:SF61">
    <property type="entry name" value="3'-5' EXORIBONUCLEASE 1-RELATED"/>
    <property type="match status" value="1"/>
</dbReference>
<dbReference type="CDD" id="cd06133">
    <property type="entry name" value="ERI-1_3'hExo_like"/>
    <property type="match status" value="1"/>
</dbReference>
<dbReference type="InterPro" id="IPR047201">
    <property type="entry name" value="ERI-1_3'hExo-like"/>
</dbReference>
<evidence type="ECO:0000256" key="1">
    <source>
        <dbReference type="ARBA" id="ARBA00022722"/>
    </source>
</evidence>
<sequence>MAKRLDLILVVDVESTCWEGDPPRDQENEIIEIGVCTLEVASGRRRDRRSILVRPERSVVSPFCTSLTTLTQEQVDAGVSFREACAALRGELKAQDRLWASYGDYDRRMFERQCEARGVPFPFGPSHLNVKSLFAVTYALSREVGMAEALERVGLPLVGTHHRGDDDAYNIAGLLAHLLLAARR</sequence>
<evidence type="ECO:0000256" key="2">
    <source>
        <dbReference type="ARBA" id="ARBA00022801"/>
    </source>
</evidence>
<feature type="domain" description="Exonuclease" evidence="4">
    <location>
        <begin position="7"/>
        <end position="184"/>
    </location>
</feature>
<dbReference type="Gene3D" id="3.30.420.10">
    <property type="entry name" value="Ribonuclease H-like superfamily/Ribonuclease H"/>
    <property type="match status" value="1"/>
</dbReference>
<dbReference type="GO" id="GO:0003676">
    <property type="term" value="F:nucleic acid binding"/>
    <property type="evidence" value="ECO:0007669"/>
    <property type="project" value="InterPro"/>
</dbReference>
<dbReference type="Proteomes" id="UP000295781">
    <property type="component" value="Chromosome"/>
</dbReference>
<dbReference type="Pfam" id="PF00929">
    <property type="entry name" value="RNase_T"/>
    <property type="match status" value="1"/>
</dbReference>
<keyword evidence="3 5" id="KW-0269">Exonuclease</keyword>
<dbReference type="SUPFAM" id="SSF53098">
    <property type="entry name" value="Ribonuclease H-like"/>
    <property type="match status" value="1"/>
</dbReference>
<accession>A0A4P2Q2F4</accession>
<dbReference type="InterPro" id="IPR013520">
    <property type="entry name" value="Ribonucl_H"/>
</dbReference>
<evidence type="ECO:0000256" key="3">
    <source>
        <dbReference type="ARBA" id="ARBA00022839"/>
    </source>
</evidence>
<evidence type="ECO:0000313" key="6">
    <source>
        <dbReference type="Proteomes" id="UP000295781"/>
    </source>
</evidence>
<keyword evidence="1" id="KW-0540">Nuclease</keyword>
<dbReference type="InterPro" id="IPR012337">
    <property type="entry name" value="RNaseH-like_sf"/>
</dbReference>
<dbReference type="SMART" id="SM00479">
    <property type="entry name" value="EXOIII"/>
    <property type="match status" value="1"/>
</dbReference>
<dbReference type="EC" id="3.1.11.3" evidence="5"/>
<gene>
    <name evidence="5" type="ORF">SOCEGT47_039690</name>
</gene>
<name>A0A4P2Q2F4_SORCE</name>
<dbReference type="OrthoDB" id="4563729at2"/>
<dbReference type="PANTHER" id="PTHR23044">
    <property type="entry name" value="3'-5' EXONUCLEASE ERI1-RELATED"/>
    <property type="match status" value="1"/>
</dbReference>
<dbReference type="EMBL" id="CP012670">
    <property type="protein sequence ID" value="AUX23444.1"/>
    <property type="molecule type" value="Genomic_DNA"/>
</dbReference>
<keyword evidence="2 5" id="KW-0378">Hydrolase</keyword>